<feature type="transmembrane region" description="Helical" evidence="7">
    <location>
        <begin position="183"/>
        <end position="202"/>
    </location>
</feature>
<evidence type="ECO:0000256" key="7">
    <source>
        <dbReference type="SAM" id="Phobius"/>
    </source>
</evidence>
<gene>
    <name evidence="9" type="primary">ccoG</name>
    <name evidence="9" type="ORF">IOQ59_05275</name>
</gene>
<dbReference type="InterPro" id="IPR051684">
    <property type="entry name" value="Electron_Trans/Redox"/>
</dbReference>
<dbReference type="PANTHER" id="PTHR30176">
    <property type="entry name" value="FERREDOXIN-TYPE PROTEIN NAPH"/>
    <property type="match status" value="1"/>
</dbReference>
<evidence type="ECO:0000256" key="5">
    <source>
        <dbReference type="ARBA" id="ARBA00023004"/>
    </source>
</evidence>
<dbReference type="Pfam" id="PF11614">
    <property type="entry name" value="FixG_C"/>
    <property type="match status" value="1"/>
</dbReference>
<accession>A0A8J7F7S1</accession>
<organism evidence="9 10">
    <name type="scientific">Pontibacterium sinense</name>
    <dbReference type="NCBI Taxonomy" id="2781979"/>
    <lineage>
        <taxon>Bacteria</taxon>
        <taxon>Pseudomonadati</taxon>
        <taxon>Pseudomonadota</taxon>
        <taxon>Gammaproteobacteria</taxon>
        <taxon>Oceanospirillales</taxon>
        <taxon>Oceanospirillaceae</taxon>
        <taxon>Pontibacterium</taxon>
    </lineage>
</organism>
<dbReference type="InterPro" id="IPR017896">
    <property type="entry name" value="4Fe4S_Fe-S-bd"/>
</dbReference>
<dbReference type="InterPro" id="IPR013783">
    <property type="entry name" value="Ig-like_fold"/>
</dbReference>
<evidence type="ECO:0000256" key="2">
    <source>
        <dbReference type="ARBA" id="ARBA00022485"/>
    </source>
</evidence>
<evidence type="ECO:0000259" key="8">
    <source>
        <dbReference type="PROSITE" id="PS51379"/>
    </source>
</evidence>
<evidence type="ECO:0000256" key="1">
    <source>
        <dbReference type="ARBA" id="ARBA00022448"/>
    </source>
</evidence>
<proteinExistence type="predicted"/>
<protein>
    <submittedName>
        <fullName evidence="9">Cytochrome c oxidase accessory protein CcoG</fullName>
    </submittedName>
</protein>
<dbReference type="GO" id="GO:0046872">
    <property type="term" value="F:metal ion binding"/>
    <property type="evidence" value="ECO:0007669"/>
    <property type="project" value="UniProtKB-KW"/>
</dbReference>
<dbReference type="NCBIfam" id="TIGR02745">
    <property type="entry name" value="ccoG_rdxA_fixG"/>
    <property type="match status" value="1"/>
</dbReference>
<dbReference type="GO" id="GO:0051539">
    <property type="term" value="F:4 iron, 4 sulfur cluster binding"/>
    <property type="evidence" value="ECO:0007669"/>
    <property type="project" value="UniProtKB-KW"/>
</dbReference>
<feature type="domain" description="4Fe-4S ferredoxin-type" evidence="8">
    <location>
        <begin position="247"/>
        <end position="276"/>
    </location>
</feature>
<feature type="transmembrane region" description="Helical" evidence="7">
    <location>
        <begin position="32"/>
        <end position="50"/>
    </location>
</feature>
<dbReference type="PROSITE" id="PS51379">
    <property type="entry name" value="4FE4S_FER_2"/>
    <property type="match status" value="1"/>
</dbReference>
<dbReference type="InterPro" id="IPR032879">
    <property type="entry name" value="FixG_C"/>
</dbReference>
<name>A0A8J7F7S1_9GAMM</name>
<keyword evidence="2" id="KW-0004">4Fe-4S</keyword>
<dbReference type="InterPro" id="IPR014116">
    <property type="entry name" value="Cyt_c_oxidase_cbb3_FixG"/>
</dbReference>
<feature type="transmembrane region" description="Helical" evidence="7">
    <location>
        <begin position="79"/>
        <end position="100"/>
    </location>
</feature>
<evidence type="ECO:0000313" key="9">
    <source>
        <dbReference type="EMBL" id="MBE9396670.1"/>
    </source>
</evidence>
<keyword evidence="5" id="KW-0408">Iron</keyword>
<keyword evidence="7" id="KW-0812">Transmembrane</keyword>
<dbReference type="InterPro" id="IPR017900">
    <property type="entry name" value="4Fe4S_Fe_S_CS"/>
</dbReference>
<keyword evidence="10" id="KW-1185">Reference proteome</keyword>
<sequence>MEPIPVINQPTTTTAVGGKIHVRLTQGFYQNLRRLVSGTLLFLFFGLAWVEVDGQPWLMFDFDQHRINLFGTQFSWFDLPLMAGLMIAGTALLFLVAVGWGRLWCGFACPQSIWSWLFIRIEQMTEGRASVRRKGDSQPLTGNRLTRRVLKHTLWVLLATATAVTFTGYFVPMRELVMNMLTLELSIFSTFWIIMMAALTYVNGGLVREKVCFHMCPYSRFQGVMFDRDTRTVTYDVARGEPRHHKSQTATDTKGDCIDCGLCVQVCPTGIDIRNGLQYECIDCAACIDACDAVMVKTGRETGLIGFRSENQIVKQPSPLWRPRLLTYMLVMFSATAAVMYGFTQRTEILVEIRRDRQQLVQQQDDGTVCNLYRVKVESFTGTHEAINVAVKADFSIDVMGQQQIAANEMNQWLPYRICSSDRYLKGNLPLQFNVSNSSAHESKKTVFMTVAKR</sequence>
<dbReference type="PANTHER" id="PTHR30176:SF3">
    <property type="entry name" value="FERREDOXIN-TYPE PROTEIN NAPH"/>
    <property type="match status" value="1"/>
</dbReference>
<dbReference type="Gene3D" id="3.30.70.20">
    <property type="match status" value="1"/>
</dbReference>
<evidence type="ECO:0000256" key="3">
    <source>
        <dbReference type="ARBA" id="ARBA00022723"/>
    </source>
</evidence>
<dbReference type="RefSeq" id="WP_193952226.1">
    <property type="nucleotide sequence ID" value="NZ_JADEYS010000004.1"/>
</dbReference>
<reference evidence="9" key="1">
    <citation type="submission" date="2020-10" db="EMBL/GenBank/DDBJ databases">
        <title>Bacterium isolated from coastal waters sediment.</title>
        <authorList>
            <person name="Chen R.-J."/>
            <person name="Lu D.-C."/>
            <person name="Zhu K.-L."/>
            <person name="Du Z.-J."/>
        </authorList>
    </citation>
    <scope>NUCLEOTIDE SEQUENCE</scope>
    <source>
        <strain evidence="9">N1Y112</strain>
    </source>
</reference>
<dbReference type="AlphaFoldDB" id="A0A8J7F7S1"/>
<dbReference type="EMBL" id="JADEYS010000004">
    <property type="protein sequence ID" value="MBE9396670.1"/>
    <property type="molecule type" value="Genomic_DNA"/>
</dbReference>
<keyword evidence="7" id="KW-1133">Transmembrane helix</keyword>
<comment type="caution">
    <text evidence="9">The sequence shown here is derived from an EMBL/GenBank/DDBJ whole genome shotgun (WGS) entry which is preliminary data.</text>
</comment>
<keyword evidence="6" id="KW-0411">Iron-sulfur</keyword>
<dbReference type="Pfam" id="PF13746">
    <property type="entry name" value="Fer4_18"/>
    <property type="match status" value="1"/>
</dbReference>
<dbReference type="PROSITE" id="PS00198">
    <property type="entry name" value="4FE4S_FER_1"/>
    <property type="match status" value="1"/>
</dbReference>
<keyword evidence="3" id="KW-0479">Metal-binding</keyword>
<keyword evidence="4" id="KW-0249">Electron transport</keyword>
<evidence type="ECO:0000256" key="4">
    <source>
        <dbReference type="ARBA" id="ARBA00022982"/>
    </source>
</evidence>
<keyword evidence="1" id="KW-0813">Transport</keyword>
<dbReference type="SUPFAM" id="SSF54862">
    <property type="entry name" value="4Fe-4S ferredoxins"/>
    <property type="match status" value="1"/>
</dbReference>
<dbReference type="Proteomes" id="UP000640333">
    <property type="component" value="Unassembled WGS sequence"/>
</dbReference>
<dbReference type="Gene3D" id="2.60.40.10">
    <property type="entry name" value="Immunoglobulins"/>
    <property type="match status" value="1"/>
</dbReference>
<evidence type="ECO:0000256" key="6">
    <source>
        <dbReference type="ARBA" id="ARBA00023014"/>
    </source>
</evidence>
<feature type="transmembrane region" description="Helical" evidence="7">
    <location>
        <begin position="325"/>
        <end position="343"/>
    </location>
</feature>
<keyword evidence="7" id="KW-0472">Membrane</keyword>
<dbReference type="GO" id="GO:0005886">
    <property type="term" value="C:plasma membrane"/>
    <property type="evidence" value="ECO:0007669"/>
    <property type="project" value="TreeGrafter"/>
</dbReference>
<evidence type="ECO:0000313" key="10">
    <source>
        <dbReference type="Proteomes" id="UP000640333"/>
    </source>
</evidence>
<feature type="transmembrane region" description="Helical" evidence="7">
    <location>
        <begin position="154"/>
        <end position="171"/>
    </location>
</feature>